<sequence length="60" mass="6743">MRNESKKGRADARDPDLVGSEAALRRAAQRAREQARRSAGYVVVYRDGKIVEDWVGKRVA</sequence>
<organism evidence="2 3">
    <name type="scientific">Candidatus Muproteobacteria bacterium RBG_16_64_11</name>
    <dbReference type="NCBI Taxonomy" id="1817758"/>
    <lineage>
        <taxon>Bacteria</taxon>
        <taxon>Pseudomonadati</taxon>
        <taxon>Pseudomonadota</taxon>
        <taxon>Candidatus Muproteobacteria</taxon>
    </lineage>
</organism>
<feature type="compositionally biased region" description="Basic and acidic residues" evidence="1">
    <location>
        <begin position="1"/>
        <end position="16"/>
    </location>
</feature>
<reference evidence="2 3" key="1">
    <citation type="journal article" date="2016" name="Nat. Commun.">
        <title>Thousands of microbial genomes shed light on interconnected biogeochemical processes in an aquifer system.</title>
        <authorList>
            <person name="Anantharaman K."/>
            <person name="Brown C.T."/>
            <person name="Hug L.A."/>
            <person name="Sharon I."/>
            <person name="Castelle C.J."/>
            <person name="Probst A.J."/>
            <person name="Thomas B.C."/>
            <person name="Singh A."/>
            <person name="Wilkins M.J."/>
            <person name="Karaoz U."/>
            <person name="Brodie E.L."/>
            <person name="Williams K.H."/>
            <person name="Hubbard S.S."/>
            <person name="Banfield J.F."/>
        </authorList>
    </citation>
    <scope>NUCLEOTIDE SEQUENCE [LARGE SCALE GENOMIC DNA]</scope>
</reference>
<protein>
    <submittedName>
        <fullName evidence="2">Uncharacterized protein</fullName>
    </submittedName>
</protein>
<gene>
    <name evidence="2" type="ORF">A2150_00530</name>
</gene>
<evidence type="ECO:0000313" key="3">
    <source>
        <dbReference type="Proteomes" id="UP000177925"/>
    </source>
</evidence>
<name>A0A1F6T9W5_9PROT</name>
<dbReference type="AlphaFoldDB" id="A0A1F6T9W5"/>
<evidence type="ECO:0000256" key="1">
    <source>
        <dbReference type="SAM" id="MobiDB-lite"/>
    </source>
</evidence>
<evidence type="ECO:0000313" key="2">
    <source>
        <dbReference type="EMBL" id="OGI41835.1"/>
    </source>
</evidence>
<proteinExistence type="predicted"/>
<comment type="caution">
    <text evidence="2">The sequence shown here is derived from an EMBL/GenBank/DDBJ whole genome shotgun (WGS) entry which is preliminary data.</text>
</comment>
<dbReference type="Proteomes" id="UP000177925">
    <property type="component" value="Unassembled WGS sequence"/>
</dbReference>
<accession>A0A1F6T9W5</accession>
<feature type="region of interest" description="Disordered" evidence="1">
    <location>
        <begin position="1"/>
        <end position="21"/>
    </location>
</feature>
<dbReference type="EMBL" id="MFSS01000115">
    <property type="protein sequence ID" value="OGI41835.1"/>
    <property type="molecule type" value="Genomic_DNA"/>
</dbReference>
<dbReference type="STRING" id="1817758.A2150_00530"/>